<dbReference type="eggNOG" id="KOG0208">
    <property type="taxonomic scope" value="Eukaryota"/>
</dbReference>
<dbReference type="FunFam" id="1.20.1110.10:FF:000023">
    <property type="entry name" value="Cation-transporting ATPase"/>
    <property type="match status" value="1"/>
</dbReference>
<evidence type="ECO:0000256" key="9">
    <source>
        <dbReference type="ARBA" id="ARBA00022967"/>
    </source>
</evidence>
<feature type="transmembrane region" description="Helical" evidence="13">
    <location>
        <begin position="125"/>
        <end position="145"/>
    </location>
</feature>
<dbReference type="SUPFAM" id="SSF81653">
    <property type="entry name" value="Calcium ATPase, transduction domain A"/>
    <property type="match status" value="1"/>
</dbReference>
<proteinExistence type="inferred from homology"/>
<evidence type="ECO:0000256" key="1">
    <source>
        <dbReference type="ARBA" id="ARBA00004141"/>
    </source>
</evidence>
<dbReference type="STRING" id="6669.E9HPS4"/>
<keyword evidence="3" id="KW-0597">Phosphoprotein</keyword>
<dbReference type="OrthoDB" id="48943at2759"/>
<dbReference type="PANTHER" id="PTHR45630:SF8">
    <property type="entry name" value="CATION-TRANSPORTING ATPASE"/>
    <property type="match status" value="1"/>
</dbReference>
<keyword evidence="11 13" id="KW-0472">Membrane</keyword>
<dbReference type="InterPro" id="IPR023298">
    <property type="entry name" value="ATPase_P-typ_TM_dom_sf"/>
</dbReference>
<keyword evidence="7" id="KW-0067">ATP-binding</keyword>
<feature type="transmembrane region" description="Helical" evidence="13">
    <location>
        <begin position="157"/>
        <end position="184"/>
    </location>
</feature>
<reference evidence="15 16" key="1">
    <citation type="journal article" date="2011" name="Science">
        <title>The ecoresponsive genome of Daphnia pulex.</title>
        <authorList>
            <person name="Colbourne J.K."/>
            <person name="Pfrender M.E."/>
            <person name="Gilbert D."/>
            <person name="Thomas W.K."/>
            <person name="Tucker A."/>
            <person name="Oakley T.H."/>
            <person name="Tokishita S."/>
            <person name="Aerts A."/>
            <person name="Arnold G.J."/>
            <person name="Basu M.K."/>
            <person name="Bauer D.J."/>
            <person name="Caceres C.E."/>
            <person name="Carmel L."/>
            <person name="Casola C."/>
            <person name="Choi J.H."/>
            <person name="Detter J.C."/>
            <person name="Dong Q."/>
            <person name="Dusheyko S."/>
            <person name="Eads B.D."/>
            <person name="Frohlich T."/>
            <person name="Geiler-Samerotte K.A."/>
            <person name="Gerlach D."/>
            <person name="Hatcher P."/>
            <person name="Jogdeo S."/>
            <person name="Krijgsveld J."/>
            <person name="Kriventseva E.V."/>
            <person name="Kultz D."/>
            <person name="Laforsch C."/>
            <person name="Lindquist E."/>
            <person name="Lopez J."/>
            <person name="Manak J.R."/>
            <person name="Muller J."/>
            <person name="Pangilinan J."/>
            <person name="Patwardhan R.P."/>
            <person name="Pitluck S."/>
            <person name="Pritham E.J."/>
            <person name="Rechtsteiner A."/>
            <person name="Rho M."/>
            <person name="Rogozin I.B."/>
            <person name="Sakarya O."/>
            <person name="Salamov A."/>
            <person name="Schaack S."/>
            <person name="Shapiro H."/>
            <person name="Shiga Y."/>
            <person name="Skalitzky C."/>
            <person name="Smith Z."/>
            <person name="Souvorov A."/>
            <person name="Sung W."/>
            <person name="Tang Z."/>
            <person name="Tsuchiya D."/>
            <person name="Tu H."/>
            <person name="Vos H."/>
            <person name="Wang M."/>
            <person name="Wolf Y.I."/>
            <person name="Yamagata H."/>
            <person name="Yamada T."/>
            <person name="Ye Y."/>
            <person name="Shaw J.R."/>
            <person name="Andrews J."/>
            <person name="Crease T.J."/>
            <person name="Tang H."/>
            <person name="Lucas S.M."/>
            <person name="Robertson H.M."/>
            <person name="Bork P."/>
            <person name="Koonin E.V."/>
            <person name="Zdobnov E.M."/>
            <person name="Grigoriev I.V."/>
            <person name="Lynch M."/>
            <person name="Boore J.L."/>
        </authorList>
    </citation>
    <scope>NUCLEOTIDE SEQUENCE [LARGE SCALE GENOMIC DNA]</scope>
</reference>
<evidence type="ECO:0000259" key="14">
    <source>
        <dbReference type="Pfam" id="PF00122"/>
    </source>
</evidence>
<evidence type="ECO:0000256" key="10">
    <source>
        <dbReference type="ARBA" id="ARBA00022989"/>
    </source>
</evidence>
<dbReference type="InParanoid" id="E9HPS4"/>
<evidence type="ECO:0000256" key="4">
    <source>
        <dbReference type="ARBA" id="ARBA00022692"/>
    </source>
</evidence>
<accession>E9HPS4</accession>
<dbReference type="KEGG" id="dpx:DAPPUDRAFT_64891"/>
<keyword evidence="10 13" id="KW-1133">Transmembrane helix</keyword>
<dbReference type="InterPro" id="IPR006544">
    <property type="entry name" value="P-type_TPase_V"/>
</dbReference>
<comment type="subcellular location">
    <subcellularLocation>
        <location evidence="1">Membrane</location>
        <topology evidence="1">Multi-pass membrane protein</topology>
    </subcellularLocation>
</comment>
<comment type="catalytic activity">
    <reaction evidence="12">
        <text>ATP + H2O = ADP + phosphate + H(+)</text>
        <dbReference type="Rhea" id="RHEA:13065"/>
        <dbReference type="ChEBI" id="CHEBI:15377"/>
        <dbReference type="ChEBI" id="CHEBI:15378"/>
        <dbReference type="ChEBI" id="CHEBI:30616"/>
        <dbReference type="ChEBI" id="CHEBI:43474"/>
        <dbReference type="ChEBI" id="CHEBI:456216"/>
    </reaction>
</comment>
<evidence type="ECO:0000256" key="3">
    <source>
        <dbReference type="ARBA" id="ARBA00022553"/>
    </source>
</evidence>
<dbReference type="SUPFAM" id="SSF81665">
    <property type="entry name" value="Calcium ATPase, transmembrane domain M"/>
    <property type="match status" value="1"/>
</dbReference>
<sequence length="220" mass="24496">EKKILTQQLVPGDILCINPIKDKVPFHCDAVLIEGTCSVDESMLTGESYPITKIPTPKDHGLFHYELHKQYTLFNGTQLLQGRPQGNNAFLKAVVIRTGFMTSKGKLIRAILFPKPIHFRFYTDLVKVAALCFILGLGGMIYSIYTWIRNGGTTKQIILHSLDIVTFVVPPLLPAALTATTSFAQRRLLSKKIYCLNAKHISLSGGVDVACFDKVLILFF</sequence>
<dbReference type="PhylomeDB" id="E9HPS4"/>
<dbReference type="InterPro" id="IPR008250">
    <property type="entry name" value="ATPase_P-typ_transduc_dom_A_sf"/>
</dbReference>
<gene>
    <name evidence="15" type="ORF">DAPPUDRAFT_64891</name>
</gene>
<dbReference type="PANTHER" id="PTHR45630">
    <property type="entry name" value="CATION-TRANSPORTING ATPASE-RELATED"/>
    <property type="match status" value="1"/>
</dbReference>
<keyword evidence="8" id="KW-0460">Magnesium</keyword>
<evidence type="ECO:0000256" key="11">
    <source>
        <dbReference type="ARBA" id="ARBA00023136"/>
    </source>
</evidence>
<dbReference type="GO" id="GO:0046872">
    <property type="term" value="F:metal ion binding"/>
    <property type="evidence" value="ECO:0007669"/>
    <property type="project" value="UniProtKB-KW"/>
</dbReference>
<evidence type="ECO:0000313" key="16">
    <source>
        <dbReference type="Proteomes" id="UP000000305"/>
    </source>
</evidence>
<dbReference type="GO" id="GO:0005524">
    <property type="term" value="F:ATP binding"/>
    <property type="evidence" value="ECO:0007669"/>
    <property type="project" value="UniProtKB-KW"/>
</dbReference>
<dbReference type="HOGENOM" id="CLU_1258864_0_0_1"/>
<evidence type="ECO:0000256" key="2">
    <source>
        <dbReference type="ARBA" id="ARBA00006000"/>
    </source>
</evidence>
<evidence type="ECO:0000256" key="12">
    <source>
        <dbReference type="ARBA" id="ARBA00049360"/>
    </source>
</evidence>
<dbReference type="Proteomes" id="UP000000305">
    <property type="component" value="Unassembled WGS sequence"/>
</dbReference>
<organism evidence="15 16">
    <name type="scientific">Daphnia pulex</name>
    <name type="common">Water flea</name>
    <dbReference type="NCBI Taxonomy" id="6669"/>
    <lineage>
        <taxon>Eukaryota</taxon>
        <taxon>Metazoa</taxon>
        <taxon>Ecdysozoa</taxon>
        <taxon>Arthropoda</taxon>
        <taxon>Crustacea</taxon>
        <taxon>Branchiopoda</taxon>
        <taxon>Diplostraca</taxon>
        <taxon>Cladocera</taxon>
        <taxon>Anomopoda</taxon>
        <taxon>Daphniidae</taxon>
        <taxon>Daphnia</taxon>
    </lineage>
</organism>
<dbReference type="GO" id="GO:0140358">
    <property type="term" value="F:P-type transmembrane transporter activity"/>
    <property type="evidence" value="ECO:0007669"/>
    <property type="project" value="InterPro"/>
</dbReference>
<keyword evidence="5" id="KW-0479">Metal-binding</keyword>
<dbReference type="OMA" id="AYNTEDY"/>
<dbReference type="Pfam" id="PF00122">
    <property type="entry name" value="E1-E2_ATPase"/>
    <property type="match status" value="1"/>
</dbReference>
<evidence type="ECO:0000256" key="13">
    <source>
        <dbReference type="SAM" id="Phobius"/>
    </source>
</evidence>
<dbReference type="AlphaFoldDB" id="E9HPS4"/>
<evidence type="ECO:0000256" key="7">
    <source>
        <dbReference type="ARBA" id="ARBA00022840"/>
    </source>
</evidence>
<evidence type="ECO:0000256" key="6">
    <source>
        <dbReference type="ARBA" id="ARBA00022741"/>
    </source>
</evidence>
<feature type="domain" description="P-type ATPase A" evidence="14">
    <location>
        <begin position="2"/>
        <end position="111"/>
    </location>
</feature>
<dbReference type="Gene3D" id="2.70.150.10">
    <property type="entry name" value="Calcium-transporting ATPase, cytoplasmic transduction domain A"/>
    <property type="match status" value="1"/>
</dbReference>
<dbReference type="EMBL" id="GL732710">
    <property type="protein sequence ID" value="EFX66261.1"/>
    <property type="molecule type" value="Genomic_DNA"/>
</dbReference>
<dbReference type="InterPro" id="IPR059000">
    <property type="entry name" value="ATPase_P-type_domA"/>
</dbReference>
<keyword evidence="16" id="KW-1185">Reference proteome</keyword>
<evidence type="ECO:0000256" key="5">
    <source>
        <dbReference type="ARBA" id="ARBA00022723"/>
    </source>
</evidence>
<feature type="non-terminal residue" evidence="15">
    <location>
        <position position="220"/>
    </location>
</feature>
<name>E9HPS4_DAPPU</name>
<evidence type="ECO:0000256" key="8">
    <source>
        <dbReference type="ARBA" id="ARBA00022842"/>
    </source>
</evidence>
<keyword evidence="4 13" id="KW-0812">Transmembrane</keyword>
<evidence type="ECO:0000313" key="15">
    <source>
        <dbReference type="EMBL" id="EFX66261.1"/>
    </source>
</evidence>
<protein>
    <recommendedName>
        <fullName evidence="14">P-type ATPase A domain-containing protein</fullName>
    </recommendedName>
</protein>
<keyword evidence="6" id="KW-0547">Nucleotide-binding</keyword>
<comment type="similarity">
    <text evidence="2">Belongs to the cation transport ATPase (P-type) (TC 3.A.3) family. Type V subfamily.</text>
</comment>
<keyword evidence="9" id="KW-1278">Translocase</keyword>
<dbReference type="GO" id="GO:0016020">
    <property type="term" value="C:membrane"/>
    <property type="evidence" value="ECO:0007669"/>
    <property type="project" value="UniProtKB-SubCell"/>
</dbReference>